<dbReference type="OrthoDB" id="3362250at2759"/>
<reference evidence="2 3" key="1">
    <citation type="journal article" date="2018" name="Mol. Biol. Evol.">
        <title>Broad Genomic Sampling Reveals a Smut Pathogenic Ancestry of the Fungal Clade Ustilaginomycotina.</title>
        <authorList>
            <person name="Kijpornyongpan T."/>
            <person name="Mondo S.J."/>
            <person name="Barry K."/>
            <person name="Sandor L."/>
            <person name="Lee J."/>
            <person name="Lipzen A."/>
            <person name="Pangilinan J."/>
            <person name="LaButti K."/>
            <person name="Hainaut M."/>
            <person name="Henrissat B."/>
            <person name="Grigoriev I.V."/>
            <person name="Spatafora J.W."/>
            <person name="Aime M.C."/>
        </authorList>
    </citation>
    <scope>NUCLEOTIDE SEQUENCE [LARGE SCALE GENOMIC DNA]</scope>
    <source>
        <strain evidence="2 3">MCA 4718</strain>
    </source>
</reference>
<dbReference type="GeneID" id="37012354"/>
<evidence type="ECO:0000313" key="3">
    <source>
        <dbReference type="Proteomes" id="UP000245942"/>
    </source>
</evidence>
<feature type="region of interest" description="Disordered" evidence="1">
    <location>
        <begin position="294"/>
        <end position="321"/>
    </location>
</feature>
<dbReference type="EMBL" id="KZ819323">
    <property type="protein sequence ID" value="PWN22361.1"/>
    <property type="molecule type" value="Genomic_DNA"/>
</dbReference>
<feature type="region of interest" description="Disordered" evidence="1">
    <location>
        <begin position="73"/>
        <end position="102"/>
    </location>
</feature>
<feature type="compositionally biased region" description="Low complexity" evidence="1">
    <location>
        <begin position="21"/>
        <end position="32"/>
    </location>
</feature>
<feature type="compositionally biased region" description="Basic and acidic residues" evidence="1">
    <location>
        <begin position="308"/>
        <end position="321"/>
    </location>
</feature>
<protein>
    <submittedName>
        <fullName evidence="2">Uncharacterized protein</fullName>
    </submittedName>
</protein>
<dbReference type="Proteomes" id="UP000245942">
    <property type="component" value="Unassembled WGS sequence"/>
</dbReference>
<accession>A0A316UD77</accession>
<evidence type="ECO:0000313" key="2">
    <source>
        <dbReference type="EMBL" id="PWN22361.1"/>
    </source>
</evidence>
<keyword evidence="3" id="KW-1185">Reference proteome</keyword>
<feature type="compositionally biased region" description="Polar residues" evidence="1">
    <location>
        <begin position="74"/>
        <end position="90"/>
    </location>
</feature>
<gene>
    <name evidence="2" type="ORF">BCV69DRAFT_257155</name>
</gene>
<proteinExistence type="predicted"/>
<evidence type="ECO:0000256" key="1">
    <source>
        <dbReference type="SAM" id="MobiDB-lite"/>
    </source>
</evidence>
<feature type="region of interest" description="Disordered" evidence="1">
    <location>
        <begin position="1"/>
        <end position="43"/>
    </location>
</feature>
<dbReference type="RefSeq" id="XP_025349521.1">
    <property type="nucleotide sequence ID" value="XM_025490620.1"/>
</dbReference>
<sequence length="501" mass="54077">MTAAVLAAGDSAASPSRTSYPPRGNSNRSPRPTLASQAASEDSDAFDNLAPRITSYLVHTATESVSDLRLQVTEDPQGSHQARTSVSYSQHGPKHGVSAPPRPLWFRERQLTADDEIMDIVVDALTGKASWTIHRPTRGWYLHIRSPLLPPGLKIPLRPARPEYVASATGVRDPTSTPLTFSMRTRIDNASLSRCLSDIQEVTETEKAEAVRREAIVRKAAGAADGQDFIAVEVDGTQPPPSAACDKSRQGHTARVSSISYALQPNGTHSRKRSTAGLVNGILADATARSQISRIEAARAPDGCEADGQDKGGGRQVDGRSTDALVEPALIPSATSRPPGSHPISQRTSQPTECYFLLVDGAASAPASSRQQPAGAALAPGRISEGSHRLGWARWVWSLVPEPIRPPLAFDTAKSFSVRWIDVPNSDLSSSSQVEDRSVEVMRYEDQDGWSLWNSKTHGRFVFQEEAVRALGIDVSFWITVGLAYLEFLEERDGYNAASDG</sequence>
<dbReference type="STRING" id="1684307.A0A316UD77"/>
<feature type="compositionally biased region" description="Low complexity" evidence="1">
    <location>
        <begin position="1"/>
        <end position="13"/>
    </location>
</feature>
<dbReference type="AlphaFoldDB" id="A0A316UD77"/>
<feature type="compositionally biased region" description="Polar residues" evidence="1">
    <location>
        <begin position="333"/>
        <end position="348"/>
    </location>
</feature>
<organism evidence="2 3">
    <name type="scientific">Pseudomicrostroma glucosiphilum</name>
    <dbReference type="NCBI Taxonomy" id="1684307"/>
    <lineage>
        <taxon>Eukaryota</taxon>
        <taxon>Fungi</taxon>
        <taxon>Dikarya</taxon>
        <taxon>Basidiomycota</taxon>
        <taxon>Ustilaginomycotina</taxon>
        <taxon>Exobasidiomycetes</taxon>
        <taxon>Microstromatales</taxon>
        <taxon>Microstromatales incertae sedis</taxon>
        <taxon>Pseudomicrostroma</taxon>
    </lineage>
</organism>
<feature type="region of interest" description="Disordered" evidence="1">
    <location>
        <begin position="329"/>
        <end position="348"/>
    </location>
</feature>
<name>A0A316UD77_9BASI</name>